<dbReference type="AlphaFoldDB" id="A0A917NHV4"/>
<name>A0A917NHV4_9PROT</name>
<protein>
    <submittedName>
        <fullName evidence="1">Uncharacterized protein</fullName>
    </submittedName>
</protein>
<evidence type="ECO:0000313" key="1">
    <source>
        <dbReference type="EMBL" id="GGJ02317.1"/>
    </source>
</evidence>
<comment type="caution">
    <text evidence="1">The sequence shown here is derived from an EMBL/GenBank/DDBJ whole genome shotgun (WGS) entry which is preliminary data.</text>
</comment>
<evidence type="ECO:0000313" key="2">
    <source>
        <dbReference type="Proteomes" id="UP000661507"/>
    </source>
</evidence>
<sequence length="539" mass="56732">MSRPLTMLARLPTHLEATRPGKLLGEVTAALARDLDVLAAQLAGVRRAHRLGEADEFADLHALAALHGIRQGELAMLALRFDRVAAAFASLQAETDRAAALAAAEDMLSLWGLDVPAPVLAAFAMGPAPDLAGAAGADALARLGAAITASLRHAERIGAARARVIRICRRHAEGNGTVSALMDGAAIALDLDLGPVEHSADRFLHAAFARDRLRLTPPPLPAPTPDARPIILPPLPPAAEVLGLVENPLRRTGTDPAERHSGELFDLLRRGFERSLLQLRVTGAGETAPRTLGPMLVNRDEGHGIGFAGEVPPGATLVFDEEGRVTLDGADVTSFAFAFRGAVFAEAGQESPHDFRFDDEATRFAEATPAGALDREFSFPHAGEAITVPGVAVGVTRFAFFVRDAHFAAGDPAGEVLEATPHPFQGVFDESAFTAGAGETPPVAALVALSWMEHEAYKLRLVIPARFRGFVDDPEGTEVRRRVAQAVDRFRPAGVALEVAFIDERWVLGEGTLGTAETSAVAALAGGMALWPAPPDSGG</sequence>
<gene>
    <name evidence="1" type="ORF">GCM10011320_06440</name>
</gene>
<accession>A0A917NHV4</accession>
<dbReference type="RefSeq" id="WP_188965445.1">
    <property type="nucleotide sequence ID" value="NZ_BMKW01000001.1"/>
</dbReference>
<proteinExistence type="predicted"/>
<reference evidence="1" key="1">
    <citation type="journal article" date="2014" name="Int. J. Syst. Evol. Microbiol.">
        <title>Complete genome sequence of Corynebacterium casei LMG S-19264T (=DSM 44701T), isolated from a smear-ripened cheese.</title>
        <authorList>
            <consortium name="US DOE Joint Genome Institute (JGI-PGF)"/>
            <person name="Walter F."/>
            <person name="Albersmeier A."/>
            <person name="Kalinowski J."/>
            <person name="Ruckert C."/>
        </authorList>
    </citation>
    <scope>NUCLEOTIDE SEQUENCE</scope>
    <source>
        <strain evidence="1">CGMCC 1.3617</strain>
    </source>
</reference>
<organism evidence="1 2">
    <name type="scientific">Neoroseomonas lacus</name>
    <dbReference type="NCBI Taxonomy" id="287609"/>
    <lineage>
        <taxon>Bacteria</taxon>
        <taxon>Pseudomonadati</taxon>
        <taxon>Pseudomonadota</taxon>
        <taxon>Alphaproteobacteria</taxon>
        <taxon>Acetobacterales</taxon>
        <taxon>Acetobacteraceae</taxon>
        <taxon>Neoroseomonas</taxon>
    </lineage>
</organism>
<reference evidence="1" key="2">
    <citation type="submission" date="2020-09" db="EMBL/GenBank/DDBJ databases">
        <authorList>
            <person name="Sun Q."/>
            <person name="Zhou Y."/>
        </authorList>
    </citation>
    <scope>NUCLEOTIDE SEQUENCE</scope>
    <source>
        <strain evidence="1">CGMCC 1.3617</strain>
    </source>
</reference>
<dbReference type="Proteomes" id="UP000661507">
    <property type="component" value="Unassembled WGS sequence"/>
</dbReference>
<keyword evidence="2" id="KW-1185">Reference proteome</keyword>
<dbReference type="EMBL" id="BMKW01000001">
    <property type="protein sequence ID" value="GGJ02317.1"/>
    <property type="molecule type" value="Genomic_DNA"/>
</dbReference>